<dbReference type="STRING" id="93378.A9798_08215"/>
<comment type="similarity">
    <text evidence="2">Belongs to the UPF0482 family.</text>
</comment>
<dbReference type="InterPro" id="IPR009700">
    <property type="entry name" value="DUF1283"/>
</dbReference>
<protein>
    <recommendedName>
        <fullName evidence="2">UPF0482 protein NCTC12121_01695</fullName>
    </recommendedName>
</protein>
<dbReference type="AlphaFoldDB" id="A0A376DFY7"/>
<accession>A0A376DFY7</accession>
<organism evidence="3 4">
    <name type="scientific">Edwardsiella hoshinae</name>
    <dbReference type="NCBI Taxonomy" id="93378"/>
    <lineage>
        <taxon>Bacteria</taxon>
        <taxon>Pseudomonadati</taxon>
        <taxon>Pseudomonadota</taxon>
        <taxon>Gammaproteobacteria</taxon>
        <taxon>Enterobacterales</taxon>
        <taxon>Hafniaceae</taxon>
        <taxon>Edwardsiella</taxon>
    </lineage>
</organism>
<sequence length="130" mass="14880" precursor="true">MFVEDNTVKREKRHLLRRATLPMALLFTSLAWQGAAQAANCEAGSTCVFGASGGQENSLTKEQAREQRDQWDNTRTLRHKVNNHMEKVFDKADRAIDQQERCESSLNVNAYWEANTRRCLDRQSGRPLTP</sequence>
<dbReference type="Proteomes" id="UP000255248">
    <property type="component" value="Unassembled WGS sequence"/>
</dbReference>
<reference evidence="3 4" key="1">
    <citation type="submission" date="2018-06" db="EMBL/GenBank/DDBJ databases">
        <authorList>
            <consortium name="Pathogen Informatics"/>
            <person name="Doyle S."/>
        </authorList>
    </citation>
    <scope>NUCLEOTIDE SEQUENCE [LARGE SCALE GENOMIC DNA]</scope>
    <source>
        <strain evidence="3 4">NCTC12121</strain>
    </source>
</reference>
<dbReference type="Pfam" id="PF06932">
    <property type="entry name" value="DUF1283"/>
    <property type="match status" value="1"/>
</dbReference>
<evidence type="ECO:0000313" key="4">
    <source>
        <dbReference type="Proteomes" id="UP000255248"/>
    </source>
</evidence>
<proteinExistence type="inferred from homology"/>
<dbReference type="HAMAP" id="MF_01581">
    <property type="entry name" value="UPF0482"/>
    <property type="match status" value="1"/>
</dbReference>
<feature type="signal peptide" evidence="2">
    <location>
        <begin position="1"/>
        <end position="38"/>
    </location>
</feature>
<evidence type="ECO:0000256" key="1">
    <source>
        <dbReference type="ARBA" id="ARBA00022729"/>
    </source>
</evidence>
<dbReference type="EMBL" id="UFXZ01000001">
    <property type="protein sequence ID" value="STC88165.1"/>
    <property type="molecule type" value="Genomic_DNA"/>
</dbReference>
<keyword evidence="1 2" id="KW-0732">Signal</keyword>
<evidence type="ECO:0000256" key="2">
    <source>
        <dbReference type="HAMAP-Rule" id="MF_01581"/>
    </source>
</evidence>
<feature type="chain" id="PRO_5017089492" description="UPF0482 protein NCTC12121_01695" evidence="2">
    <location>
        <begin position="39"/>
        <end position="130"/>
    </location>
</feature>
<evidence type="ECO:0000313" key="3">
    <source>
        <dbReference type="EMBL" id="STC88165.1"/>
    </source>
</evidence>
<dbReference type="NCBIfam" id="NF010180">
    <property type="entry name" value="PRK13659.1"/>
    <property type="match status" value="1"/>
</dbReference>
<name>A0A376DFY7_9GAMM</name>
<gene>
    <name evidence="3" type="primary">ynfB</name>
    <name evidence="3" type="ORF">NCTC12121_01695</name>
</gene>